<keyword evidence="8 9" id="KW-0472">Membrane</keyword>
<evidence type="ECO:0000256" key="3">
    <source>
        <dbReference type="ARBA" id="ARBA00022568"/>
    </source>
</evidence>
<evidence type="ECO:0000256" key="8">
    <source>
        <dbReference type="ARBA" id="ARBA00023136"/>
    </source>
</evidence>
<dbReference type="NCBIfam" id="TIGR00846">
    <property type="entry name" value="caca2"/>
    <property type="match status" value="1"/>
</dbReference>
<comment type="function">
    <text evidence="9">Ca(+)/H(+) antiporter that extrudes calcium in exchange for external protons.</text>
</comment>
<dbReference type="EMBL" id="JAATJS010000003">
    <property type="protein sequence ID" value="NIX77328.1"/>
    <property type="molecule type" value="Genomic_DNA"/>
</dbReference>
<sequence>MNWLLIFIPVTIALEWLAPSKHLLVFIASSLAILPLAAWMGRATEHLAERMGEGVGGLLNATFGNAAELIIAIAALRAGLHDVVKASIAGSIVGNILLVLGASMLAGGLRRPEQHFNAVAARSQATMLTLAAIGLILPAVYNVAIGHQDSGSLGGLSITISVVLLVVYCLFLVFSLVTHSALFTGTRDAEKKGEAHTPPWSAGRAALVLAAATVTIAWMSEILVGAIDPVAKDSGLSKAFVGLFVVAILGNAAEHATSITAALKNRMDLSLSIAIGSSVQVALFVAPILVLVSLVIGPTPMDLTFPAGMVLIVLLSVLITAQVAGDGRSDWLKGVQLLAVYLILGVTYFFLPDPSVPSSP</sequence>
<keyword evidence="2 9" id="KW-0813">Transport</keyword>
<reference evidence="11 12" key="1">
    <citation type="submission" date="2020-03" db="EMBL/GenBank/DDBJ databases">
        <title>The genome sequence of Microvirga sp. c23x22.</title>
        <authorList>
            <person name="Zhang X."/>
        </authorList>
    </citation>
    <scope>NUCLEOTIDE SEQUENCE [LARGE SCALE GENOMIC DNA]</scope>
    <source>
        <strain evidence="12">c23x22</strain>
    </source>
</reference>
<comment type="subcellular location">
    <subcellularLocation>
        <location evidence="1">Endomembrane system</location>
        <topology evidence="1">Multi-pass membrane protein</topology>
    </subcellularLocation>
</comment>
<protein>
    <recommendedName>
        <fullName evidence="9">Ca(2+)/H(+) antiporter</fullName>
    </recommendedName>
</protein>
<feature type="transmembrane region" description="Helical" evidence="9">
    <location>
        <begin position="158"/>
        <end position="184"/>
    </location>
</feature>
<dbReference type="InterPro" id="IPR044880">
    <property type="entry name" value="NCX_ion-bd_dom_sf"/>
</dbReference>
<feature type="transmembrane region" description="Helical" evidence="9">
    <location>
        <begin position="55"/>
        <end position="76"/>
    </location>
</feature>
<name>A0ABX0VCU7_9HYPH</name>
<evidence type="ECO:0000259" key="10">
    <source>
        <dbReference type="Pfam" id="PF01699"/>
    </source>
</evidence>
<feature type="transmembrane region" description="Helical" evidence="9">
    <location>
        <begin position="331"/>
        <end position="351"/>
    </location>
</feature>
<dbReference type="InterPro" id="IPR004798">
    <property type="entry name" value="CAX-like"/>
</dbReference>
<evidence type="ECO:0000256" key="5">
    <source>
        <dbReference type="ARBA" id="ARBA00022837"/>
    </source>
</evidence>
<keyword evidence="7 9" id="KW-0406">Ion transport</keyword>
<organism evidence="11 12">
    <name type="scientific">Microvirga terricola</name>
    <dbReference type="NCBI Taxonomy" id="2719797"/>
    <lineage>
        <taxon>Bacteria</taxon>
        <taxon>Pseudomonadati</taxon>
        <taxon>Pseudomonadota</taxon>
        <taxon>Alphaproteobacteria</taxon>
        <taxon>Hyphomicrobiales</taxon>
        <taxon>Methylobacteriaceae</taxon>
        <taxon>Microvirga</taxon>
    </lineage>
</organism>
<feature type="transmembrane region" description="Helical" evidence="9">
    <location>
        <begin position="88"/>
        <end position="106"/>
    </location>
</feature>
<evidence type="ECO:0000256" key="7">
    <source>
        <dbReference type="ARBA" id="ARBA00023065"/>
    </source>
</evidence>
<comment type="caution">
    <text evidence="11">The sequence shown here is derived from an EMBL/GenBank/DDBJ whole genome shotgun (WGS) entry which is preliminary data.</text>
</comment>
<evidence type="ECO:0000256" key="2">
    <source>
        <dbReference type="ARBA" id="ARBA00022448"/>
    </source>
</evidence>
<dbReference type="Pfam" id="PF01699">
    <property type="entry name" value="Na_Ca_ex"/>
    <property type="match status" value="2"/>
</dbReference>
<keyword evidence="4 9" id="KW-0812">Transmembrane</keyword>
<accession>A0ABX0VCU7</accession>
<dbReference type="PANTHER" id="PTHR31503">
    <property type="entry name" value="VACUOLAR CALCIUM ION TRANSPORTER"/>
    <property type="match status" value="1"/>
</dbReference>
<evidence type="ECO:0000313" key="12">
    <source>
        <dbReference type="Proteomes" id="UP000707352"/>
    </source>
</evidence>
<dbReference type="InterPro" id="IPR004837">
    <property type="entry name" value="NaCa_Exmemb"/>
</dbReference>
<evidence type="ECO:0000256" key="9">
    <source>
        <dbReference type="RuleBase" id="RU365028"/>
    </source>
</evidence>
<evidence type="ECO:0000256" key="1">
    <source>
        <dbReference type="ARBA" id="ARBA00004127"/>
    </source>
</evidence>
<feature type="domain" description="Sodium/calcium exchanger membrane region" evidence="10">
    <location>
        <begin position="22"/>
        <end position="176"/>
    </location>
</feature>
<dbReference type="RefSeq" id="WP_167673201.1">
    <property type="nucleotide sequence ID" value="NZ_JAATJS010000003.1"/>
</dbReference>
<dbReference type="Gene3D" id="1.20.1420.30">
    <property type="entry name" value="NCX, central ion-binding region"/>
    <property type="match status" value="1"/>
</dbReference>
<keyword evidence="9" id="KW-0050">Antiport</keyword>
<feature type="transmembrane region" description="Helical" evidence="9">
    <location>
        <begin position="205"/>
        <end position="227"/>
    </location>
</feature>
<keyword evidence="5 9" id="KW-0106">Calcium</keyword>
<feature type="transmembrane region" description="Helical" evidence="9">
    <location>
        <begin position="23"/>
        <end position="43"/>
    </location>
</feature>
<dbReference type="NCBIfam" id="TIGR00378">
    <property type="entry name" value="cax"/>
    <property type="match status" value="1"/>
</dbReference>
<keyword evidence="3 9" id="KW-0109">Calcium transport</keyword>
<proteinExistence type="inferred from homology"/>
<evidence type="ECO:0000256" key="6">
    <source>
        <dbReference type="ARBA" id="ARBA00022989"/>
    </source>
</evidence>
<feature type="transmembrane region" description="Helical" evidence="9">
    <location>
        <begin position="239"/>
        <end position="257"/>
    </location>
</feature>
<feature type="domain" description="Sodium/calcium exchanger membrane region" evidence="10">
    <location>
        <begin position="206"/>
        <end position="344"/>
    </location>
</feature>
<comment type="caution">
    <text evidence="9">Lacks conserved residue(s) required for the propagation of feature annotation.</text>
</comment>
<gene>
    <name evidence="11" type="primary">cax</name>
    <name evidence="11" type="ORF">HB375_11980</name>
</gene>
<dbReference type="Proteomes" id="UP000707352">
    <property type="component" value="Unassembled WGS sequence"/>
</dbReference>
<evidence type="ECO:0000256" key="4">
    <source>
        <dbReference type="ARBA" id="ARBA00022692"/>
    </source>
</evidence>
<evidence type="ECO:0000313" key="11">
    <source>
        <dbReference type="EMBL" id="NIX77328.1"/>
    </source>
</evidence>
<dbReference type="InterPro" id="IPR004713">
    <property type="entry name" value="CaH_exchang"/>
</dbReference>
<comment type="similarity">
    <text evidence="9">Belongs to the Ca(2+):cation antiporter (CaCA) (TC 2.A.19) family.</text>
</comment>
<feature type="transmembrane region" description="Helical" evidence="9">
    <location>
        <begin position="303"/>
        <end position="324"/>
    </location>
</feature>
<dbReference type="PANTHER" id="PTHR31503:SF22">
    <property type="entry name" value="VACUOLAR CALCIUM ION TRANSPORTER"/>
    <property type="match status" value="1"/>
</dbReference>
<feature type="transmembrane region" description="Helical" evidence="9">
    <location>
        <begin position="269"/>
        <end position="297"/>
    </location>
</feature>
<feature type="transmembrane region" description="Helical" evidence="9">
    <location>
        <begin position="127"/>
        <end position="146"/>
    </location>
</feature>
<keyword evidence="12" id="KW-1185">Reference proteome</keyword>
<keyword evidence="6 9" id="KW-1133">Transmembrane helix</keyword>